<feature type="domain" description="YAP binding" evidence="7">
    <location>
        <begin position="2"/>
        <end position="118"/>
    </location>
</feature>
<evidence type="ECO:0000313" key="8">
    <source>
        <dbReference type="EMBL" id="VDP73253.1"/>
    </source>
</evidence>
<sequence length="120" mass="13900">MAVSAIFEGLENVPINLSTKICSFGKEQVEKIEEGTPRPENGRYVYRFLHSPMCDYMRRFIQLFVKLPNRDTMNSVLENFTILHIVTNKTTDELLLCIAYVLEVAQEGHGAQHHIYRLTR</sequence>
<evidence type="ECO:0000256" key="3">
    <source>
        <dbReference type="ARBA" id="ARBA00023015"/>
    </source>
</evidence>
<dbReference type="GO" id="GO:0005634">
    <property type="term" value="C:nucleus"/>
    <property type="evidence" value="ECO:0007669"/>
    <property type="project" value="UniProtKB-SubCell"/>
</dbReference>
<keyword evidence="2" id="KW-0217">Developmental protein</keyword>
<evidence type="ECO:0000256" key="6">
    <source>
        <dbReference type="ARBA" id="ARBA00023242"/>
    </source>
</evidence>
<evidence type="ECO:0000313" key="9">
    <source>
        <dbReference type="Proteomes" id="UP000272942"/>
    </source>
</evidence>
<keyword evidence="9" id="KW-1185">Reference proteome</keyword>
<dbReference type="GO" id="GO:0005667">
    <property type="term" value="C:transcription regulator complex"/>
    <property type="evidence" value="ECO:0007669"/>
    <property type="project" value="TreeGrafter"/>
</dbReference>
<protein>
    <recommendedName>
        <fullName evidence="7">YAP binding domain-containing protein</fullName>
    </recommendedName>
</protein>
<proteinExistence type="predicted"/>
<dbReference type="FunFam" id="2.70.50.80:FF:000005">
    <property type="entry name" value="Transcription enhancer factor-like protein egl-44"/>
    <property type="match status" value="1"/>
</dbReference>
<dbReference type="PANTHER" id="PTHR11834">
    <property type="entry name" value="TRANSCRIPTIONAL ENHANCER FACTOR TEF RELATED"/>
    <property type="match status" value="1"/>
</dbReference>
<dbReference type="OrthoDB" id="10006572at2759"/>
<keyword evidence="5" id="KW-0804">Transcription</keyword>
<dbReference type="GO" id="GO:0048568">
    <property type="term" value="P:embryonic organ development"/>
    <property type="evidence" value="ECO:0007669"/>
    <property type="project" value="TreeGrafter"/>
</dbReference>
<keyword evidence="3" id="KW-0805">Transcription regulation</keyword>
<name>A0A3P8JV48_9TREM</name>
<evidence type="ECO:0000259" key="7">
    <source>
        <dbReference type="Pfam" id="PF17725"/>
    </source>
</evidence>
<reference evidence="8 9" key="1">
    <citation type="submission" date="2018-11" db="EMBL/GenBank/DDBJ databases">
        <authorList>
            <consortium name="Pathogen Informatics"/>
        </authorList>
    </citation>
    <scope>NUCLEOTIDE SEQUENCE [LARGE SCALE GENOMIC DNA]</scope>
    <source>
        <strain evidence="8 9">Egypt</strain>
    </source>
</reference>
<dbReference type="Proteomes" id="UP000272942">
    <property type="component" value="Unassembled WGS sequence"/>
</dbReference>
<dbReference type="GO" id="GO:0000981">
    <property type="term" value="F:DNA-binding transcription factor activity, RNA polymerase II-specific"/>
    <property type="evidence" value="ECO:0007669"/>
    <property type="project" value="TreeGrafter"/>
</dbReference>
<dbReference type="AlphaFoldDB" id="A0A3P8JV48"/>
<dbReference type="Pfam" id="PF17725">
    <property type="entry name" value="YBD"/>
    <property type="match status" value="1"/>
</dbReference>
<dbReference type="Gene3D" id="2.70.50.80">
    <property type="match status" value="1"/>
</dbReference>
<keyword evidence="4" id="KW-0238">DNA-binding</keyword>
<evidence type="ECO:0000256" key="2">
    <source>
        <dbReference type="ARBA" id="ARBA00022473"/>
    </source>
</evidence>
<dbReference type="GO" id="GO:0000978">
    <property type="term" value="F:RNA polymerase II cis-regulatory region sequence-specific DNA binding"/>
    <property type="evidence" value="ECO:0007669"/>
    <property type="project" value="TreeGrafter"/>
</dbReference>
<evidence type="ECO:0000256" key="4">
    <source>
        <dbReference type="ARBA" id="ARBA00023125"/>
    </source>
</evidence>
<comment type="subcellular location">
    <subcellularLocation>
        <location evidence="1">Nucleus</location>
    </subcellularLocation>
</comment>
<accession>A0A3P8JV48</accession>
<gene>
    <name evidence="8" type="ORF">ECPE_LOCUS4650</name>
</gene>
<organism evidence="8 9">
    <name type="scientific">Echinostoma caproni</name>
    <dbReference type="NCBI Taxonomy" id="27848"/>
    <lineage>
        <taxon>Eukaryota</taxon>
        <taxon>Metazoa</taxon>
        <taxon>Spiralia</taxon>
        <taxon>Lophotrochozoa</taxon>
        <taxon>Platyhelminthes</taxon>
        <taxon>Trematoda</taxon>
        <taxon>Digenea</taxon>
        <taxon>Plagiorchiida</taxon>
        <taxon>Echinostomata</taxon>
        <taxon>Echinostomatoidea</taxon>
        <taxon>Echinostomatidae</taxon>
        <taxon>Echinostoma</taxon>
    </lineage>
</organism>
<dbReference type="PANTHER" id="PTHR11834:SF0">
    <property type="entry name" value="PROTEIN SCALLOPED"/>
    <property type="match status" value="1"/>
</dbReference>
<keyword evidence="6" id="KW-0539">Nucleus</keyword>
<dbReference type="InterPro" id="IPR041086">
    <property type="entry name" value="YBD"/>
</dbReference>
<evidence type="ECO:0000256" key="1">
    <source>
        <dbReference type="ARBA" id="ARBA00004123"/>
    </source>
</evidence>
<dbReference type="EMBL" id="UZAN01041509">
    <property type="protein sequence ID" value="VDP73253.1"/>
    <property type="molecule type" value="Genomic_DNA"/>
</dbReference>
<evidence type="ECO:0000256" key="5">
    <source>
        <dbReference type="ARBA" id="ARBA00023163"/>
    </source>
</evidence>
<dbReference type="InterPro" id="IPR050937">
    <property type="entry name" value="TEC1_TEAD_TF"/>
</dbReference>